<accession>A0A448MKX8</accession>
<evidence type="ECO:0000313" key="1">
    <source>
        <dbReference type="EMBL" id="VEH65848.1"/>
    </source>
</evidence>
<dbReference type="EMBL" id="LR134405">
    <property type="protein sequence ID" value="VEH65848.1"/>
    <property type="molecule type" value="Genomic_DNA"/>
</dbReference>
<reference evidence="1 2" key="1">
    <citation type="submission" date="2018-12" db="EMBL/GenBank/DDBJ databases">
        <authorList>
            <consortium name="Pathogen Informatics"/>
        </authorList>
    </citation>
    <scope>NUCLEOTIDE SEQUENCE [LARGE SCALE GENOMIC DNA]</scope>
    <source>
        <strain evidence="1 2">NCTC8284</strain>
    </source>
</reference>
<organism evidence="1 2">
    <name type="scientific">Rodentibacter pneumotropicus</name>
    <dbReference type="NCBI Taxonomy" id="758"/>
    <lineage>
        <taxon>Bacteria</taxon>
        <taxon>Pseudomonadati</taxon>
        <taxon>Pseudomonadota</taxon>
        <taxon>Gammaproteobacteria</taxon>
        <taxon>Pasteurellales</taxon>
        <taxon>Pasteurellaceae</taxon>
        <taxon>Rodentibacter</taxon>
    </lineage>
</organism>
<evidence type="ECO:0000313" key="2">
    <source>
        <dbReference type="Proteomes" id="UP000278733"/>
    </source>
</evidence>
<name>A0A448MKX8_9PAST</name>
<gene>
    <name evidence="1" type="ORF">NCTC8284_01000</name>
</gene>
<dbReference type="Proteomes" id="UP000278733">
    <property type="component" value="Chromosome"/>
</dbReference>
<sequence length="37" mass="4041">MNFKEILETLPIIDHLTGLNVKQGGDVIHNIPAVEGN</sequence>
<dbReference type="KEGG" id="rpne:NCTC8284_01000"/>
<dbReference type="AlphaFoldDB" id="A0A448MKX8"/>
<protein>
    <submittedName>
        <fullName evidence="1">Uncharacterized protein</fullName>
    </submittedName>
</protein>
<proteinExistence type="predicted"/>